<accession>F9WES6</accession>
<sequence length="160" mass="18251">MIMRAAVDVVKITLAVQGGHMHEEARLGSKIRTPPPLLRVMLHTLNLVRHLTTPPRHPCGPIDLAQNKRAPHRPPQLIGAEPPRRKQLRHPLKHIRIDKTTAHWGKRQLARCISKHYLIIPKLSASACSSSSIYIYVHIKHFVLLAINTWSMLDLKPSYY</sequence>
<gene>
    <name evidence="2" type="ORF">TCIL3000_0_08030</name>
</gene>
<dbReference type="AlphaFoldDB" id="F9WES6"/>
<organism evidence="2 3">
    <name type="scientific">Trypanosoma congolense (strain IL3000)</name>
    <dbReference type="NCBI Taxonomy" id="1068625"/>
    <lineage>
        <taxon>Eukaryota</taxon>
        <taxon>Discoba</taxon>
        <taxon>Euglenozoa</taxon>
        <taxon>Kinetoplastea</taxon>
        <taxon>Metakinetoplastina</taxon>
        <taxon>Trypanosomatida</taxon>
        <taxon>Trypanosomatidae</taxon>
        <taxon>Trypanosoma</taxon>
        <taxon>Nannomonas</taxon>
    </lineage>
</organism>
<reference evidence="2 3" key="2">
    <citation type="journal article" date="2012" name="Proc. Natl. Acad. Sci. U.S.A.">
        <title>Antigenic diversity is generated by distinct evolutionary mechanisms in African trypanosome species.</title>
        <authorList>
            <person name="Jackson A.P."/>
            <person name="Berry A."/>
            <person name="Aslett M."/>
            <person name="Allison H.C."/>
            <person name="Burton P."/>
            <person name="Vavrova-Anderson J."/>
            <person name="Brown R."/>
            <person name="Browne H."/>
            <person name="Corton N."/>
            <person name="Hauser H."/>
            <person name="Gamble J."/>
            <person name="Gilderthorp R."/>
            <person name="Marcello L."/>
            <person name="McQuillan J."/>
            <person name="Otto T.D."/>
            <person name="Quail M.A."/>
            <person name="Sanders M.J."/>
            <person name="van Tonder A."/>
            <person name="Ginger M.L."/>
            <person name="Field M.C."/>
            <person name="Barry J.D."/>
            <person name="Hertz-Fowler C."/>
            <person name="Berriman M."/>
        </authorList>
    </citation>
    <scope>NUCLEOTIDE SEQUENCE [LARGE SCALE GENOMIC DNA]</scope>
    <source>
        <strain evidence="2 3">IL3000</strain>
    </source>
</reference>
<keyword evidence="3" id="KW-1185">Reference proteome</keyword>
<evidence type="ECO:0000313" key="3">
    <source>
        <dbReference type="Proteomes" id="UP000000702"/>
    </source>
</evidence>
<proteinExistence type="predicted"/>
<dbReference type="EMBL" id="CAEQ01002058">
    <property type="protein sequence ID" value="CCD15792.1"/>
    <property type="molecule type" value="Genomic_DNA"/>
</dbReference>
<dbReference type="Proteomes" id="UP000000702">
    <property type="component" value="Unassembled WGS sequence"/>
</dbReference>
<evidence type="ECO:0000256" key="1">
    <source>
        <dbReference type="SAM" id="MobiDB-lite"/>
    </source>
</evidence>
<feature type="region of interest" description="Disordered" evidence="1">
    <location>
        <begin position="65"/>
        <end position="85"/>
    </location>
</feature>
<protein>
    <submittedName>
        <fullName evidence="2">WGS project CAEQ00000000 data, annotated contig 309</fullName>
    </submittedName>
</protein>
<evidence type="ECO:0000313" key="2">
    <source>
        <dbReference type="EMBL" id="CCD15792.1"/>
    </source>
</evidence>
<dbReference type="VEuPathDB" id="TriTrypDB:TcIL3000_0_08030"/>
<name>F9WES6_TRYCI</name>
<reference evidence="3" key="1">
    <citation type="submission" date="2011-07" db="EMBL/GenBank/DDBJ databases">
        <title>Divergent evolution of antigenic variation in African trypanosomes.</title>
        <authorList>
            <person name="Jackson A.P."/>
            <person name="Berry A."/>
            <person name="Allison H.C."/>
            <person name="Burton P."/>
            <person name="Anderson J."/>
            <person name="Aslett M."/>
            <person name="Brown R."/>
            <person name="Corton N."/>
            <person name="Harris D."/>
            <person name="Hauser H."/>
            <person name="Gamble J."/>
            <person name="Gilderthorp R."/>
            <person name="McQuillan J."/>
            <person name="Quail M.A."/>
            <person name="Sanders M."/>
            <person name="Van Tonder A."/>
            <person name="Ginger M.L."/>
            <person name="Donelson J.E."/>
            <person name="Field M.C."/>
            <person name="Barry J.D."/>
            <person name="Berriman M."/>
            <person name="Hertz-Fowler C."/>
        </authorList>
    </citation>
    <scope>NUCLEOTIDE SEQUENCE [LARGE SCALE GENOMIC DNA]</scope>
    <source>
        <strain evidence="3">IL3000</strain>
    </source>
</reference>
<comment type="caution">
    <text evidence="2">The sequence shown here is derived from an EMBL/GenBank/DDBJ whole genome shotgun (WGS) entry which is preliminary data.</text>
</comment>